<dbReference type="EMBL" id="CACRUE010000045">
    <property type="protein sequence ID" value="VYU55413.1"/>
    <property type="molecule type" value="Genomic_DNA"/>
</dbReference>
<dbReference type="GO" id="GO:0047589">
    <property type="term" value="F:5-aminovalerate transaminase activity"/>
    <property type="evidence" value="ECO:0007669"/>
    <property type="project" value="UniProtKB-EC"/>
</dbReference>
<accession>A0A6N3FVK4</accession>
<dbReference type="GO" id="GO:0030170">
    <property type="term" value="F:pyridoxal phosphate binding"/>
    <property type="evidence" value="ECO:0007669"/>
    <property type="project" value="InterPro"/>
</dbReference>
<dbReference type="InterPro" id="IPR015422">
    <property type="entry name" value="PyrdxlP-dep_Trfase_small"/>
</dbReference>
<protein>
    <submittedName>
        <fullName evidence="5">5-aminovalerate aminotransferase DavT</fullName>
        <ecNumber evidence="5">2.6.1.48</ecNumber>
    </submittedName>
</protein>
<dbReference type="InterPro" id="IPR005814">
    <property type="entry name" value="Aminotrans_3"/>
</dbReference>
<evidence type="ECO:0000256" key="2">
    <source>
        <dbReference type="ARBA" id="ARBA00008954"/>
    </source>
</evidence>
<evidence type="ECO:0000256" key="4">
    <source>
        <dbReference type="RuleBase" id="RU003560"/>
    </source>
</evidence>
<dbReference type="GO" id="GO:0042802">
    <property type="term" value="F:identical protein binding"/>
    <property type="evidence" value="ECO:0007669"/>
    <property type="project" value="TreeGrafter"/>
</dbReference>
<dbReference type="InterPro" id="IPR050103">
    <property type="entry name" value="Class-III_PLP-dep_AT"/>
</dbReference>
<dbReference type="SUPFAM" id="SSF53383">
    <property type="entry name" value="PLP-dependent transferases"/>
    <property type="match status" value="1"/>
</dbReference>
<reference evidence="5" key="1">
    <citation type="submission" date="2019-11" db="EMBL/GenBank/DDBJ databases">
        <authorList>
            <person name="Feng L."/>
        </authorList>
    </citation>
    <scope>NUCLEOTIDE SEQUENCE</scope>
    <source>
        <strain evidence="5">IbartlettiiLFYP30</strain>
    </source>
</reference>
<dbReference type="InterPro" id="IPR015421">
    <property type="entry name" value="PyrdxlP-dep_Trfase_major"/>
</dbReference>
<dbReference type="PANTHER" id="PTHR11986">
    <property type="entry name" value="AMINOTRANSFERASE CLASS III"/>
    <property type="match status" value="1"/>
</dbReference>
<gene>
    <name evidence="5" type="primary">davT</name>
    <name evidence="5" type="ORF">IBLFYP30_00564</name>
</gene>
<keyword evidence="3 4" id="KW-0663">Pyridoxal phosphate</keyword>
<proteinExistence type="inferred from homology"/>
<dbReference type="PIRSF" id="PIRSF000521">
    <property type="entry name" value="Transaminase_4ab_Lys_Orn"/>
    <property type="match status" value="1"/>
</dbReference>
<evidence type="ECO:0000256" key="1">
    <source>
        <dbReference type="ARBA" id="ARBA00001933"/>
    </source>
</evidence>
<dbReference type="FunFam" id="3.40.640.10:FF:000004">
    <property type="entry name" value="Acetylornithine aminotransferase"/>
    <property type="match status" value="1"/>
</dbReference>
<comment type="similarity">
    <text evidence="2 4">Belongs to the class-III pyridoxal-phosphate-dependent aminotransferase family.</text>
</comment>
<keyword evidence="5" id="KW-0032">Aminotransferase</keyword>
<name>A0A6N3FVK4_9FIRM</name>
<evidence type="ECO:0000256" key="3">
    <source>
        <dbReference type="ARBA" id="ARBA00022898"/>
    </source>
</evidence>
<dbReference type="Pfam" id="PF00202">
    <property type="entry name" value="Aminotran_3"/>
    <property type="match status" value="1"/>
</dbReference>
<dbReference type="Gene3D" id="3.90.1150.10">
    <property type="entry name" value="Aspartate Aminotransferase, domain 1"/>
    <property type="match status" value="1"/>
</dbReference>
<sequence>MSSLSTNKERLSTSKEICARESEVLAKTQKLPYCPIAFKSGKGALLYDYEGKEYIDLLASASSANIGHGNEEVADAVREQMAKLAQFSIVYFSCKEPVEYAEKLIELYPGDNNKKVLFSTTGSESIDAAIKLVKGYTGRNKIISFNGAYHGSTFGAISISAISLNMRRKMGAMIPDVHHFNYPVCIKCPYEKCEESCNLECLKEIETAFSLYLPPEEVAAIFFEPIAGDAGIIVPPKKYVQALHELCKKHGILFVVDEIQQAWGRSGKFFAIENFDVEPDLIVMGKSSGGGLPMGIVMGKSEIMDSLDAPAHLFTMSGNSTVCAAALKMLEIFEREDLVEQSRVKGEYFKNKFLELQKKYPEIIKDVRGLGLSIGVDLCDKNTTTKIIYECQLNGLVLISLGESTLRVQPPLVITYEQMDKSIEIIEQAIKDLIDGKISDEALSVINGW</sequence>
<comment type="cofactor">
    <cofactor evidence="1">
        <name>pyridoxal 5'-phosphate</name>
        <dbReference type="ChEBI" id="CHEBI:597326"/>
    </cofactor>
</comment>
<organism evidence="5">
    <name type="scientific">Intestinibacter bartlettii</name>
    <dbReference type="NCBI Taxonomy" id="261299"/>
    <lineage>
        <taxon>Bacteria</taxon>
        <taxon>Bacillati</taxon>
        <taxon>Bacillota</taxon>
        <taxon>Clostridia</taxon>
        <taxon>Peptostreptococcales</taxon>
        <taxon>Peptostreptococcaceae</taxon>
        <taxon>Intestinibacter</taxon>
    </lineage>
</organism>
<dbReference type="EC" id="2.6.1.48" evidence="5"/>
<keyword evidence="5" id="KW-0808">Transferase</keyword>
<dbReference type="PANTHER" id="PTHR11986:SF58">
    <property type="entry name" value="LEUCINE_METHIONINE RACEMASE"/>
    <property type="match status" value="1"/>
</dbReference>
<evidence type="ECO:0000313" key="5">
    <source>
        <dbReference type="EMBL" id="VYU55413.1"/>
    </source>
</evidence>
<dbReference type="AlphaFoldDB" id="A0A6N3FVK4"/>
<dbReference type="RefSeq" id="WP_024038473.1">
    <property type="nucleotide sequence ID" value="NZ_CACRUE010000045.1"/>
</dbReference>
<dbReference type="Gene3D" id="3.40.640.10">
    <property type="entry name" value="Type I PLP-dependent aspartate aminotransferase-like (Major domain)"/>
    <property type="match status" value="1"/>
</dbReference>
<dbReference type="InterPro" id="IPR015424">
    <property type="entry name" value="PyrdxlP-dep_Trfase"/>
</dbReference>
<dbReference type="CDD" id="cd00610">
    <property type="entry name" value="OAT_like"/>
    <property type="match status" value="1"/>
</dbReference>